<comment type="similarity">
    <text evidence="1 5">Belongs to the CoaE family.</text>
</comment>
<comment type="subcellular location">
    <subcellularLocation>
        <location evidence="5">Cytoplasm</location>
    </subcellularLocation>
</comment>
<evidence type="ECO:0000256" key="3">
    <source>
        <dbReference type="ARBA" id="ARBA00022840"/>
    </source>
</evidence>
<dbReference type="PROSITE" id="PS51219">
    <property type="entry name" value="DPCK"/>
    <property type="match status" value="1"/>
</dbReference>
<evidence type="ECO:0000256" key="5">
    <source>
        <dbReference type="HAMAP-Rule" id="MF_00376"/>
    </source>
</evidence>
<organism evidence="7 8">
    <name type="scientific">Caldimicrobium thiodismutans</name>
    <dbReference type="NCBI Taxonomy" id="1653476"/>
    <lineage>
        <taxon>Bacteria</taxon>
        <taxon>Pseudomonadati</taxon>
        <taxon>Thermodesulfobacteriota</taxon>
        <taxon>Thermodesulfobacteria</taxon>
        <taxon>Thermodesulfobacteriales</taxon>
        <taxon>Thermodesulfobacteriaceae</taxon>
        <taxon>Caldimicrobium</taxon>
    </lineage>
</organism>
<comment type="caution">
    <text evidence="7">The sequence shown here is derived from an EMBL/GenBank/DDBJ whole genome shotgun (WGS) entry which is preliminary data.</text>
</comment>
<name>A0A2N7PJT9_9BACT</name>
<dbReference type="GO" id="GO:0005737">
    <property type="term" value="C:cytoplasm"/>
    <property type="evidence" value="ECO:0007669"/>
    <property type="project" value="UniProtKB-SubCell"/>
</dbReference>
<evidence type="ECO:0000256" key="4">
    <source>
        <dbReference type="ARBA" id="ARBA00022993"/>
    </source>
</evidence>
<evidence type="ECO:0000256" key="6">
    <source>
        <dbReference type="NCBIfam" id="TIGR00152"/>
    </source>
</evidence>
<dbReference type="GO" id="GO:0004140">
    <property type="term" value="F:dephospho-CoA kinase activity"/>
    <property type="evidence" value="ECO:0007669"/>
    <property type="project" value="UniProtKB-UniRule"/>
</dbReference>
<dbReference type="EC" id="2.7.1.24" evidence="5 6"/>
<dbReference type="Proteomes" id="UP000235731">
    <property type="component" value="Unassembled WGS sequence"/>
</dbReference>
<dbReference type="HAMAP" id="MF_00376">
    <property type="entry name" value="Dephospho_CoA_kinase"/>
    <property type="match status" value="1"/>
</dbReference>
<keyword evidence="5" id="KW-0963">Cytoplasm</keyword>
<comment type="catalytic activity">
    <reaction evidence="5">
        <text>3'-dephospho-CoA + ATP = ADP + CoA + H(+)</text>
        <dbReference type="Rhea" id="RHEA:18245"/>
        <dbReference type="ChEBI" id="CHEBI:15378"/>
        <dbReference type="ChEBI" id="CHEBI:30616"/>
        <dbReference type="ChEBI" id="CHEBI:57287"/>
        <dbReference type="ChEBI" id="CHEBI:57328"/>
        <dbReference type="ChEBI" id="CHEBI:456216"/>
        <dbReference type="EC" id="2.7.1.24"/>
    </reaction>
</comment>
<comment type="pathway">
    <text evidence="5">Cofactor biosynthesis; coenzyme A biosynthesis; CoA from (R)-pantothenate: step 5/5.</text>
</comment>
<evidence type="ECO:0000313" key="7">
    <source>
        <dbReference type="EMBL" id="PMP63165.1"/>
    </source>
</evidence>
<dbReference type="Gene3D" id="3.40.50.300">
    <property type="entry name" value="P-loop containing nucleotide triphosphate hydrolases"/>
    <property type="match status" value="1"/>
</dbReference>
<keyword evidence="3 5" id="KW-0067">ATP-binding</keyword>
<sequence length="196" mass="22873">MLKKIAITGGIATGKSTLLGLLRELGFPCISCDEIVKKIYQREDIQKNLIELFGKEVLNKDRNINVKFILEKILANSNLKRNLENLIHPEVLKEIFHFFAEIEKKGEKICFVEVPLLFEVAWEKYFDEIWVITCSEDVQKERIKRLKGSELYLDLSKCQIALKEKEKMAHKIFSSEVPVEELKESLKTLLKEYLKE</sequence>
<dbReference type="NCBIfam" id="TIGR00152">
    <property type="entry name" value="dephospho-CoA kinase"/>
    <property type="match status" value="1"/>
</dbReference>
<dbReference type="AlphaFoldDB" id="A0A2N7PJT9"/>
<dbReference type="Pfam" id="PF01121">
    <property type="entry name" value="CoaE"/>
    <property type="match status" value="1"/>
</dbReference>
<accession>A0A2N7PJT9</accession>
<keyword evidence="2 5" id="KW-0547">Nucleotide-binding</keyword>
<gene>
    <name evidence="5" type="primary">coaE</name>
    <name evidence="7" type="ORF">C0197_03270</name>
</gene>
<evidence type="ECO:0000313" key="8">
    <source>
        <dbReference type="Proteomes" id="UP000235731"/>
    </source>
</evidence>
<dbReference type="PANTHER" id="PTHR10695">
    <property type="entry name" value="DEPHOSPHO-COA KINASE-RELATED"/>
    <property type="match status" value="1"/>
</dbReference>
<dbReference type="UniPathway" id="UPA00241">
    <property type="reaction ID" value="UER00356"/>
</dbReference>
<dbReference type="InterPro" id="IPR001977">
    <property type="entry name" value="Depp_CoAkinase"/>
</dbReference>
<reference evidence="7 8" key="1">
    <citation type="submission" date="2018-01" db="EMBL/GenBank/DDBJ databases">
        <title>Metagenomic assembled genomes from two thermal pools in the Uzon Caldera, Kamchatka, Russia.</title>
        <authorList>
            <person name="Wilkins L."/>
            <person name="Ettinger C."/>
        </authorList>
    </citation>
    <scope>NUCLEOTIDE SEQUENCE [LARGE SCALE GENOMIC DNA]</scope>
    <source>
        <strain evidence="7">ZAV-15</strain>
    </source>
</reference>
<proteinExistence type="inferred from homology"/>
<keyword evidence="4 5" id="KW-0173">Coenzyme A biosynthesis</keyword>
<dbReference type="EMBL" id="PNIE01000044">
    <property type="protein sequence ID" value="PMP63165.1"/>
    <property type="molecule type" value="Genomic_DNA"/>
</dbReference>
<evidence type="ECO:0000256" key="2">
    <source>
        <dbReference type="ARBA" id="ARBA00022741"/>
    </source>
</evidence>
<evidence type="ECO:0000256" key="1">
    <source>
        <dbReference type="ARBA" id="ARBA00009018"/>
    </source>
</evidence>
<comment type="function">
    <text evidence="5">Catalyzes the phosphorylation of the 3'-hydroxyl group of dephosphocoenzyme A to form coenzyme A.</text>
</comment>
<dbReference type="SUPFAM" id="SSF52540">
    <property type="entry name" value="P-loop containing nucleoside triphosphate hydrolases"/>
    <property type="match status" value="1"/>
</dbReference>
<dbReference type="CDD" id="cd02022">
    <property type="entry name" value="DPCK"/>
    <property type="match status" value="1"/>
</dbReference>
<protein>
    <recommendedName>
        <fullName evidence="5 6">Dephospho-CoA kinase</fullName>
        <ecNumber evidence="5 6">2.7.1.24</ecNumber>
    </recommendedName>
    <alternativeName>
        <fullName evidence="5">Dephosphocoenzyme A kinase</fullName>
    </alternativeName>
</protein>
<keyword evidence="5 7" id="KW-0418">Kinase</keyword>
<keyword evidence="5" id="KW-0808">Transferase</keyword>
<dbReference type="GO" id="GO:0015937">
    <property type="term" value="P:coenzyme A biosynthetic process"/>
    <property type="evidence" value="ECO:0007669"/>
    <property type="project" value="UniProtKB-UniRule"/>
</dbReference>
<dbReference type="GO" id="GO:0005524">
    <property type="term" value="F:ATP binding"/>
    <property type="evidence" value="ECO:0007669"/>
    <property type="project" value="UniProtKB-UniRule"/>
</dbReference>
<dbReference type="InterPro" id="IPR027417">
    <property type="entry name" value="P-loop_NTPase"/>
</dbReference>
<dbReference type="PANTHER" id="PTHR10695:SF46">
    <property type="entry name" value="BIFUNCTIONAL COENZYME A SYNTHASE-RELATED"/>
    <property type="match status" value="1"/>
</dbReference>
<feature type="binding site" evidence="5">
    <location>
        <begin position="12"/>
        <end position="17"/>
    </location>
    <ligand>
        <name>ATP</name>
        <dbReference type="ChEBI" id="CHEBI:30616"/>
    </ligand>
</feature>